<accession>A0A093VS68</accession>
<dbReference type="GO" id="GO:0005783">
    <property type="term" value="C:endoplasmic reticulum"/>
    <property type="evidence" value="ECO:0007669"/>
    <property type="project" value="TreeGrafter"/>
</dbReference>
<dbReference type="AlphaFoldDB" id="A0A093VS68"/>
<dbReference type="PANTHER" id="PTHR28026:SF9">
    <property type="entry name" value="2-HYDROXY-PALMITIC ACID DIOXYGENASE MPO1"/>
    <property type="match status" value="1"/>
</dbReference>
<feature type="transmembrane region" description="Helical" evidence="1">
    <location>
        <begin position="25"/>
        <end position="48"/>
    </location>
</feature>
<proteinExistence type="predicted"/>
<sequence>MMTLDLERQLVFYGTYHHNPVNVRIHMIFVPVILITSIQLGYCVLTVVSSQFTNTPTLIPLPDFLQYKYLPLNAGTIQSLIYALGYILLEPVVGLICVPTLLGAAAYMNYLTMTYGATATSWSFGIFIVSWIAQFIGHGAYEGRSPALLDNLFQALFLAPLFVFLEYLFMFGYRPELQRRVEAEVQKKLAQLNTPKNK</sequence>
<keyword evidence="1" id="KW-0472">Membrane</keyword>
<dbReference type="EMBL" id="JPOX01000002">
    <property type="protein sequence ID" value="KFX52859.1"/>
    <property type="molecule type" value="Genomic_DNA"/>
</dbReference>
<feature type="transmembrane region" description="Helical" evidence="1">
    <location>
        <begin position="122"/>
        <end position="141"/>
    </location>
</feature>
<feature type="transmembrane region" description="Helical" evidence="1">
    <location>
        <begin position="153"/>
        <end position="173"/>
    </location>
</feature>
<evidence type="ECO:0000256" key="1">
    <source>
        <dbReference type="SAM" id="Phobius"/>
    </source>
</evidence>
<dbReference type="PANTHER" id="PTHR28026">
    <property type="entry name" value="DUF962 DOMAIN PROTEIN (AFU_ORTHOLOGUE AFUA_8G05310)"/>
    <property type="match status" value="1"/>
</dbReference>
<dbReference type="GO" id="GO:0046521">
    <property type="term" value="P:sphingoid catabolic process"/>
    <property type="evidence" value="ECO:0007669"/>
    <property type="project" value="TreeGrafter"/>
</dbReference>
<dbReference type="GO" id="GO:0016020">
    <property type="term" value="C:membrane"/>
    <property type="evidence" value="ECO:0007669"/>
    <property type="project" value="GOC"/>
</dbReference>
<dbReference type="Pfam" id="PF06127">
    <property type="entry name" value="Mpo1-like"/>
    <property type="match status" value="1"/>
</dbReference>
<keyword evidence="1" id="KW-1133">Transmembrane helix</keyword>
<name>A0A093VS68_TALMA</name>
<evidence type="ECO:0000313" key="2">
    <source>
        <dbReference type="EMBL" id="KFX52859.1"/>
    </source>
</evidence>
<protein>
    <submittedName>
        <fullName evidence="2">Putative endoplasmic reticulum membrane protein</fullName>
    </submittedName>
</protein>
<organism evidence="2">
    <name type="scientific">Talaromyces marneffei PM1</name>
    <dbReference type="NCBI Taxonomy" id="1077442"/>
    <lineage>
        <taxon>Eukaryota</taxon>
        <taxon>Fungi</taxon>
        <taxon>Dikarya</taxon>
        <taxon>Ascomycota</taxon>
        <taxon>Pezizomycotina</taxon>
        <taxon>Eurotiomycetes</taxon>
        <taxon>Eurotiomycetidae</taxon>
        <taxon>Eurotiales</taxon>
        <taxon>Trichocomaceae</taxon>
        <taxon>Talaromyces</taxon>
        <taxon>Talaromyces sect. Talaromyces</taxon>
    </lineage>
</organism>
<dbReference type="InterPro" id="IPR009305">
    <property type="entry name" value="Mpo1-like"/>
</dbReference>
<keyword evidence="1" id="KW-0812">Transmembrane</keyword>
<comment type="caution">
    <text evidence="2">The sequence shown here is derived from an EMBL/GenBank/DDBJ whole genome shotgun (WGS) entry which is preliminary data.</text>
</comment>
<reference evidence="2" key="1">
    <citation type="journal article" date="2014" name="PLoS Genet.">
        <title>Signature Gene Expression Reveals Novel Clues to the Molecular Mechanisms of Dimorphic Transition in Penicillium marneffei.</title>
        <authorList>
            <person name="Yang E."/>
            <person name="Wang G."/>
            <person name="Cai J."/>
            <person name="Woo P.C."/>
            <person name="Lau S.K."/>
            <person name="Yuen K.-Y."/>
            <person name="Chow W.-N."/>
            <person name="Lin X."/>
        </authorList>
    </citation>
    <scope>NUCLEOTIDE SEQUENCE [LARGE SCALE GENOMIC DNA]</scope>
    <source>
        <strain evidence="2">PM1</strain>
    </source>
</reference>
<gene>
    <name evidence="2" type="ORF">GQ26_0022500</name>
</gene>